<feature type="compositionally biased region" description="Basic residues" evidence="1">
    <location>
        <begin position="45"/>
        <end position="62"/>
    </location>
</feature>
<dbReference type="EMBL" id="QJSX01000009">
    <property type="protein sequence ID" value="PYE53322.1"/>
    <property type="molecule type" value="Genomic_DNA"/>
</dbReference>
<dbReference type="Proteomes" id="UP000248326">
    <property type="component" value="Unassembled WGS sequence"/>
</dbReference>
<gene>
    <name evidence="2" type="ORF">DES52_10995</name>
</gene>
<proteinExistence type="predicted"/>
<keyword evidence="3" id="KW-1185">Reference proteome</keyword>
<organism evidence="2 3">
    <name type="scientific">Deinococcus yavapaiensis KR-236</name>
    <dbReference type="NCBI Taxonomy" id="694435"/>
    <lineage>
        <taxon>Bacteria</taxon>
        <taxon>Thermotogati</taxon>
        <taxon>Deinococcota</taxon>
        <taxon>Deinococci</taxon>
        <taxon>Deinococcales</taxon>
        <taxon>Deinococcaceae</taxon>
        <taxon>Deinococcus</taxon>
    </lineage>
</organism>
<comment type="caution">
    <text evidence="2">The sequence shown here is derived from an EMBL/GenBank/DDBJ whole genome shotgun (WGS) entry which is preliminary data.</text>
</comment>
<evidence type="ECO:0000256" key="1">
    <source>
        <dbReference type="SAM" id="MobiDB-lite"/>
    </source>
</evidence>
<evidence type="ECO:0000313" key="3">
    <source>
        <dbReference type="Proteomes" id="UP000248326"/>
    </source>
</evidence>
<sequence length="62" mass="6760">MKLESLGRALQAHFGRALTEEGSESAAYGERPLEATESFEDKATARTRRSARSKRPGHGSGR</sequence>
<evidence type="ECO:0000313" key="2">
    <source>
        <dbReference type="EMBL" id="PYE53322.1"/>
    </source>
</evidence>
<accession>A0A318SL96</accession>
<name>A0A318SL96_9DEIO</name>
<feature type="compositionally biased region" description="Basic and acidic residues" evidence="1">
    <location>
        <begin position="31"/>
        <end position="44"/>
    </location>
</feature>
<reference evidence="2 3" key="1">
    <citation type="submission" date="2018-06" db="EMBL/GenBank/DDBJ databases">
        <title>Genomic Encyclopedia of Type Strains, Phase IV (KMG-IV): sequencing the most valuable type-strain genomes for metagenomic binning, comparative biology and taxonomic classification.</title>
        <authorList>
            <person name="Goeker M."/>
        </authorList>
    </citation>
    <scope>NUCLEOTIDE SEQUENCE [LARGE SCALE GENOMIC DNA]</scope>
    <source>
        <strain evidence="2 3">DSM 18048</strain>
    </source>
</reference>
<feature type="region of interest" description="Disordered" evidence="1">
    <location>
        <begin position="15"/>
        <end position="62"/>
    </location>
</feature>
<dbReference type="AlphaFoldDB" id="A0A318SL96"/>
<dbReference type="RefSeq" id="WP_110887122.1">
    <property type="nucleotide sequence ID" value="NZ_QJSX01000009.1"/>
</dbReference>
<protein>
    <submittedName>
        <fullName evidence="2">Uncharacterized protein</fullName>
    </submittedName>
</protein>